<sequence length="116" mass="12755">MLKITIASIAILANSATAETPQNIQNHEVQKAYFSAPCIHVVATLDAPSDYGADLETATRVLTNKMITWGHLLGFESAHPGIRGEHETILKRLRAECAKAPQKTSMELLNRFVQDL</sequence>
<keyword evidence="1" id="KW-0732">Signal</keyword>
<evidence type="ECO:0000313" key="2">
    <source>
        <dbReference type="EMBL" id="SMX35693.1"/>
    </source>
</evidence>
<dbReference type="AlphaFoldDB" id="A0A238JYW1"/>
<dbReference type="OrthoDB" id="9954587at2"/>
<organism evidence="2 3">
    <name type="scientific">Pelagimonas varians</name>
    <dbReference type="NCBI Taxonomy" id="696760"/>
    <lineage>
        <taxon>Bacteria</taxon>
        <taxon>Pseudomonadati</taxon>
        <taxon>Pseudomonadota</taxon>
        <taxon>Alphaproteobacteria</taxon>
        <taxon>Rhodobacterales</taxon>
        <taxon>Roseobacteraceae</taxon>
        <taxon>Pelagimonas</taxon>
    </lineage>
</organism>
<feature type="chain" id="PRO_5012398747" description="Rap1a immunity protein domain-containing protein" evidence="1">
    <location>
        <begin position="19"/>
        <end position="116"/>
    </location>
</feature>
<reference evidence="2 3" key="1">
    <citation type="submission" date="2017-05" db="EMBL/GenBank/DDBJ databases">
        <authorList>
            <person name="Song R."/>
            <person name="Chenine A.L."/>
            <person name="Ruprecht R.M."/>
        </authorList>
    </citation>
    <scope>NUCLEOTIDE SEQUENCE [LARGE SCALE GENOMIC DNA]</scope>
    <source>
        <strain evidence="2 3">CECT 8663</strain>
    </source>
</reference>
<accession>A0A238JYW1</accession>
<keyword evidence="3" id="KW-1185">Reference proteome</keyword>
<feature type="signal peptide" evidence="1">
    <location>
        <begin position="1"/>
        <end position="18"/>
    </location>
</feature>
<proteinExistence type="predicted"/>
<evidence type="ECO:0000313" key="3">
    <source>
        <dbReference type="Proteomes" id="UP000220836"/>
    </source>
</evidence>
<protein>
    <recommendedName>
        <fullName evidence="4">Rap1a immunity protein domain-containing protein</fullName>
    </recommendedName>
</protein>
<evidence type="ECO:0000256" key="1">
    <source>
        <dbReference type="SAM" id="SignalP"/>
    </source>
</evidence>
<dbReference type="EMBL" id="FXYH01000002">
    <property type="protein sequence ID" value="SMX35693.1"/>
    <property type="molecule type" value="Genomic_DNA"/>
</dbReference>
<gene>
    <name evidence="2" type="ORF">PEV8663_00562</name>
</gene>
<dbReference type="Proteomes" id="UP000220836">
    <property type="component" value="Unassembled WGS sequence"/>
</dbReference>
<evidence type="ECO:0008006" key="4">
    <source>
        <dbReference type="Google" id="ProtNLM"/>
    </source>
</evidence>
<dbReference type="RefSeq" id="WP_097803114.1">
    <property type="nucleotide sequence ID" value="NZ_FXYH01000002.1"/>
</dbReference>
<name>A0A238JYW1_9RHOB</name>